<gene>
    <name evidence="1" type="ORF">QCN29_33810</name>
</gene>
<protein>
    <recommendedName>
        <fullName evidence="3">Secreted protein</fullName>
    </recommendedName>
</protein>
<organism evidence="1 2">
    <name type="scientific">Streptomyces chengmaiensis</name>
    <dbReference type="NCBI Taxonomy" id="3040919"/>
    <lineage>
        <taxon>Bacteria</taxon>
        <taxon>Bacillati</taxon>
        <taxon>Actinomycetota</taxon>
        <taxon>Actinomycetes</taxon>
        <taxon>Kitasatosporales</taxon>
        <taxon>Streptomycetaceae</taxon>
        <taxon>Streptomyces</taxon>
    </lineage>
</organism>
<dbReference type="Proteomes" id="UP001223144">
    <property type="component" value="Unassembled WGS sequence"/>
</dbReference>
<sequence length="144" mass="15642">MITITLAVAAVGAAVCLLVGRLNRPPKPFAAGTGRSGPIAAVRGVPSRVRQARRARALTPKVVERQVLEGEHDQIKDAYGRYLTDGWAMSERPRLSDLSVKETVAFLDAMAAANEARESADNAAYREAVLALYKAWREADERPL</sequence>
<proteinExistence type="predicted"/>
<dbReference type="EMBL" id="JARWBG010000076">
    <property type="protein sequence ID" value="MDH2393651.1"/>
    <property type="molecule type" value="Genomic_DNA"/>
</dbReference>
<evidence type="ECO:0000313" key="1">
    <source>
        <dbReference type="EMBL" id="MDH2393651.1"/>
    </source>
</evidence>
<evidence type="ECO:0008006" key="3">
    <source>
        <dbReference type="Google" id="ProtNLM"/>
    </source>
</evidence>
<keyword evidence="2" id="KW-1185">Reference proteome</keyword>
<evidence type="ECO:0000313" key="2">
    <source>
        <dbReference type="Proteomes" id="UP001223144"/>
    </source>
</evidence>
<comment type="caution">
    <text evidence="1">The sequence shown here is derived from an EMBL/GenBank/DDBJ whole genome shotgun (WGS) entry which is preliminary data.</text>
</comment>
<accession>A0ABT6HY70</accession>
<name>A0ABT6HY70_9ACTN</name>
<dbReference type="RefSeq" id="WP_279932953.1">
    <property type="nucleotide sequence ID" value="NZ_JARWBG010000076.1"/>
</dbReference>
<reference evidence="1 2" key="1">
    <citation type="submission" date="2023-04" db="EMBL/GenBank/DDBJ databases">
        <title>Streptomyces chengmaiensis sp. nov. isolated from the stem of mangrove plant in Hainan.</title>
        <authorList>
            <person name="Huang X."/>
            <person name="Zhou S."/>
            <person name="Chu X."/>
            <person name="Xie Y."/>
            <person name="Lin Y."/>
        </authorList>
    </citation>
    <scope>NUCLEOTIDE SEQUENCE [LARGE SCALE GENOMIC DNA]</scope>
    <source>
        <strain evidence="1 2">HNM0663</strain>
    </source>
</reference>